<dbReference type="Proteomes" id="UP000616151">
    <property type="component" value="Unassembled WGS sequence"/>
</dbReference>
<organism evidence="1 2">
    <name type="scientific">Taklimakanibacter albus</name>
    <dbReference type="NCBI Taxonomy" id="2800327"/>
    <lineage>
        <taxon>Bacteria</taxon>
        <taxon>Pseudomonadati</taxon>
        <taxon>Pseudomonadota</taxon>
        <taxon>Alphaproteobacteria</taxon>
        <taxon>Hyphomicrobiales</taxon>
        <taxon>Aestuariivirgaceae</taxon>
        <taxon>Taklimakanibacter</taxon>
    </lineage>
</organism>
<sequence length="153" mass="16565">MGLREQINDSLKAAMKSGDKRRVSTLRLINSAIKDRDILNRTAGPDAGVNDPQIVEVMAKMVKTRQESLEIYEKAGRDELATQEREEIAIIQGYMPKQLSDDEVKAAIAQVIKDTGASSIKDMGKVMGALKAQYSGQIDFGKAGGVIKGLLGS</sequence>
<evidence type="ECO:0000313" key="2">
    <source>
        <dbReference type="Proteomes" id="UP000616151"/>
    </source>
</evidence>
<reference evidence="1" key="1">
    <citation type="submission" date="2021-01" db="EMBL/GenBank/DDBJ databases">
        <authorList>
            <person name="Sun Q."/>
        </authorList>
    </citation>
    <scope>NUCLEOTIDE SEQUENCE</scope>
    <source>
        <strain evidence="1">YIM B02566</strain>
    </source>
</reference>
<keyword evidence="2" id="KW-1185">Reference proteome</keyword>
<gene>
    <name evidence="1" type="ORF">JHL16_13285</name>
</gene>
<name>A0ACC5R4M9_9HYPH</name>
<accession>A0ACC5R4M9</accession>
<comment type="caution">
    <text evidence="1">The sequence shown here is derived from an EMBL/GenBank/DDBJ whole genome shotgun (WGS) entry which is preliminary data.</text>
</comment>
<dbReference type="EMBL" id="JAENHL010000007">
    <property type="protein sequence ID" value="MBK1867323.1"/>
    <property type="molecule type" value="Genomic_DNA"/>
</dbReference>
<proteinExistence type="predicted"/>
<evidence type="ECO:0000313" key="1">
    <source>
        <dbReference type="EMBL" id="MBK1867323.1"/>
    </source>
</evidence>
<protein>
    <submittedName>
        <fullName evidence="1">GatB/YqeY domain-containing protein</fullName>
    </submittedName>
</protein>